<dbReference type="AlphaFoldDB" id="A0A5J9TA36"/>
<dbReference type="EMBL" id="RWGY01000039">
    <property type="protein sequence ID" value="TVU07808.1"/>
    <property type="molecule type" value="Genomic_DNA"/>
</dbReference>
<dbReference type="Gramene" id="TVU07808">
    <property type="protein sequence ID" value="TVU07808"/>
    <property type="gene ID" value="EJB05_41177"/>
</dbReference>
<feature type="transmembrane region" description="Helical" evidence="1">
    <location>
        <begin position="21"/>
        <end position="43"/>
    </location>
</feature>
<evidence type="ECO:0000313" key="3">
    <source>
        <dbReference type="Proteomes" id="UP000324897"/>
    </source>
</evidence>
<proteinExistence type="predicted"/>
<comment type="caution">
    <text evidence="2">The sequence shown here is derived from an EMBL/GenBank/DDBJ whole genome shotgun (WGS) entry which is preliminary data.</text>
</comment>
<feature type="transmembrane region" description="Helical" evidence="1">
    <location>
        <begin position="130"/>
        <end position="156"/>
    </location>
</feature>
<sequence length="176" mass="19317">MGDTVKESPLLLSVARKMNPVRLIPVTQLISAWAFYYALLHAVQAADSIFGYHKWFPVMTGDAAVVGEALIYVMLCCSALQFLTGLLEPVVSCAGSHRTRWAVAFVSLVAITANHFIWAMLEGLSYPGNVIIIVFLLIIVIVLGVFDMSVFVLLFLGEDKEVYGSGDPLNPFQCYP</sequence>
<keyword evidence="1" id="KW-1133">Transmembrane helix</keyword>
<protein>
    <submittedName>
        <fullName evidence="2">Uncharacterized protein</fullName>
    </submittedName>
</protein>
<gene>
    <name evidence="2" type="ORF">EJB05_41177</name>
</gene>
<reference evidence="2 3" key="1">
    <citation type="journal article" date="2019" name="Sci. Rep.">
        <title>A high-quality genome of Eragrostis curvula grass provides insights into Poaceae evolution and supports new strategies to enhance forage quality.</title>
        <authorList>
            <person name="Carballo J."/>
            <person name="Santos B.A.C.M."/>
            <person name="Zappacosta D."/>
            <person name="Garbus I."/>
            <person name="Selva J.P."/>
            <person name="Gallo C.A."/>
            <person name="Diaz A."/>
            <person name="Albertini E."/>
            <person name="Caccamo M."/>
            <person name="Echenique V."/>
        </authorList>
    </citation>
    <scope>NUCLEOTIDE SEQUENCE [LARGE SCALE GENOMIC DNA]</scope>
    <source>
        <strain evidence="3">cv. Victoria</strain>
        <tissue evidence="2">Leaf</tissue>
    </source>
</reference>
<feature type="transmembrane region" description="Helical" evidence="1">
    <location>
        <begin position="63"/>
        <end position="87"/>
    </location>
</feature>
<organism evidence="2 3">
    <name type="scientific">Eragrostis curvula</name>
    <name type="common">weeping love grass</name>
    <dbReference type="NCBI Taxonomy" id="38414"/>
    <lineage>
        <taxon>Eukaryota</taxon>
        <taxon>Viridiplantae</taxon>
        <taxon>Streptophyta</taxon>
        <taxon>Embryophyta</taxon>
        <taxon>Tracheophyta</taxon>
        <taxon>Spermatophyta</taxon>
        <taxon>Magnoliopsida</taxon>
        <taxon>Liliopsida</taxon>
        <taxon>Poales</taxon>
        <taxon>Poaceae</taxon>
        <taxon>PACMAD clade</taxon>
        <taxon>Chloridoideae</taxon>
        <taxon>Eragrostideae</taxon>
        <taxon>Eragrostidinae</taxon>
        <taxon>Eragrostis</taxon>
    </lineage>
</organism>
<name>A0A5J9TA36_9POAL</name>
<accession>A0A5J9TA36</accession>
<evidence type="ECO:0000313" key="2">
    <source>
        <dbReference type="EMBL" id="TVU07808.1"/>
    </source>
</evidence>
<evidence type="ECO:0000256" key="1">
    <source>
        <dbReference type="SAM" id="Phobius"/>
    </source>
</evidence>
<dbReference type="Proteomes" id="UP000324897">
    <property type="component" value="Chromosome 3"/>
</dbReference>
<keyword evidence="3" id="KW-1185">Reference proteome</keyword>
<keyword evidence="1" id="KW-0812">Transmembrane</keyword>
<feature type="transmembrane region" description="Helical" evidence="1">
    <location>
        <begin position="99"/>
        <end position="118"/>
    </location>
</feature>
<keyword evidence="1" id="KW-0472">Membrane</keyword>